<protein>
    <submittedName>
        <fullName evidence="3">SsrAB-activated protein</fullName>
    </submittedName>
</protein>
<evidence type="ECO:0000313" key="3">
    <source>
        <dbReference type="EMBL" id="APZ06548.1"/>
    </source>
</evidence>
<proteinExistence type="predicted"/>
<dbReference type="KEGG" id="kco:BWI95_16575"/>
<keyword evidence="2" id="KW-0812">Transmembrane</keyword>
<accession>A0A807LKE2</accession>
<keyword evidence="2" id="KW-0472">Membrane</keyword>
<name>A0A807LKE2_9ENTR</name>
<gene>
    <name evidence="3" type="ORF">BWI95_16575</name>
</gene>
<sequence length="472" mass="50907">MAKTLLRSGDLDDFQAVGGGGQAVFDSALQIREALRLRKQQALVDCLAIPQVNDEGDRVDWYSPIDGQSRSWKAAEPEARARALRFLESTLDSAAALSRKCMQSPKTAQQLFGSLLEKALQFPGENHVFLVDGKPVITFWGFVNLNESARENVLECLYEPEPEVPEIVIEPEPEPEPQPEPEPEKEAQSEPAAEASFSQADAPLLTTPPPVKPQPMNVAPIYQAVQDADQEPAPAKEPAAAAPAPKTKKRRRTALWLLPLAAAVAAAVAVPVVLKQQQQKVETASAPVAEPTKPVAIAPKPIEAEPIPALSANLPLHQAAVLPAEEKAPAEKPAENEPVVIMPIPKGAMVMDAQQVKMGSTKFLNGTWRLAMDIKDPVTGKAPNVRYQIQNNKGSARIVMGKNVTCRADLFSGLHQTGELLIKSRGNARCSDGTRYPMPDISCKAGTNDVAECSARFDAKTTVPVTFRNTGD</sequence>
<dbReference type="InterPro" id="IPR047774">
    <property type="entry name" value="SrfA-like"/>
</dbReference>
<reference evidence="3 4" key="1">
    <citation type="submission" date="2017-01" db="EMBL/GenBank/DDBJ databases">
        <authorList>
            <person name="Cao J.-M."/>
        </authorList>
    </citation>
    <scope>NUCLEOTIDE SEQUENCE [LARGE SCALE GENOMIC DNA]</scope>
    <source>
        <strain evidence="3 4">888-76</strain>
    </source>
</reference>
<evidence type="ECO:0000313" key="4">
    <source>
        <dbReference type="Proteomes" id="UP000187148"/>
    </source>
</evidence>
<dbReference type="NCBIfam" id="NF040486">
    <property type="entry name" value="SrfA_fam"/>
    <property type="match status" value="1"/>
</dbReference>
<feature type="region of interest" description="Disordered" evidence="1">
    <location>
        <begin position="169"/>
        <end position="216"/>
    </location>
</feature>
<feature type="compositionally biased region" description="Low complexity" evidence="1">
    <location>
        <begin position="231"/>
        <end position="245"/>
    </location>
</feature>
<evidence type="ECO:0000256" key="2">
    <source>
        <dbReference type="SAM" id="Phobius"/>
    </source>
</evidence>
<evidence type="ECO:0000256" key="1">
    <source>
        <dbReference type="SAM" id="MobiDB-lite"/>
    </source>
</evidence>
<keyword evidence="4" id="KW-1185">Reference proteome</keyword>
<dbReference type="Proteomes" id="UP000187148">
    <property type="component" value="Chromosome"/>
</dbReference>
<feature type="region of interest" description="Disordered" evidence="1">
    <location>
        <begin position="229"/>
        <end position="249"/>
    </location>
</feature>
<dbReference type="RefSeq" id="WP_076769862.1">
    <property type="nucleotide sequence ID" value="NZ_CP019445.1"/>
</dbReference>
<organism evidence="3 4">
    <name type="scientific">Kosakonia cowanii JCM 10956 = DSM 18146</name>
    <dbReference type="NCBI Taxonomy" id="1300165"/>
    <lineage>
        <taxon>Bacteria</taxon>
        <taxon>Pseudomonadati</taxon>
        <taxon>Pseudomonadota</taxon>
        <taxon>Gammaproteobacteria</taxon>
        <taxon>Enterobacterales</taxon>
        <taxon>Enterobacteriaceae</taxon>
        <taxon>Kosakonia</taxon>
    </lineage>
</organism>
<feature type="compositionally biased region" description="Acidic residues" evidence="1">
    <location>
        <begin position="169"/>
        <end position="181"/>
    </location>
</feature>
<feature type="transmembrane region" description="Helical" evidence="2">
    <location>
        <begin position="254"/>
        <end position="274"/>
    </location>
</feature>
<keyword evidence="2" id="KW-1133">Transmembrane helix</keyword>
<dbReference type="AlphaFoldDB" id="A0A807LKE2"/>
<dbReference type="EMBL" id="CP019445">
    <property type="protein sequence ID" value="APZ06548.1"/>
    <property type="molecule type" value="Genomic_DNA"/>
</dbReference>